<proteinExistence type="predicted"/>
<sequence length="220" mass="25624">MSSESFPLLSLPFPAVQHFLSVLPIKEVLKIRQTCKTLKNWSSFRGEIVETLIMHNDKDDYKSCIPYEVLLSKRFPVTPLNKLNVFMTPSNSPEAILASMDSPVFKEVRFNAHYHWRQIFPFLHDGLERLYLFDEMDLPANDMPAFFKALSSFKGEVIWIHCNTLENHWFDAAFTAWSSLKGSVFESVRRTLYYLIEAVTMDGKLILFNNKLILFNNKFV</sequence>
<reference evidence="3" key="2">
    <citation type="submission" date="2020-10" db="UniProtKB">
        <authorList>
            <consortium name="WormBaseParasite"/>
        </authorList>
    </citation>
    <scope>IDENTIFICATION</scope>
</reference>
<evidence type="ECO:0000259" key="1">
    <source>
        <dbReference type="PROSITE" id="PS50181"/>
    </source>
</evidence>
<organism evidence="2 3">
    <name type="scientific">Panagrellus redivivus</name>
    <name type="common">Microworm</name>
    <dbReference type="NCBI Taxonomy" id="6233"/>
    <lineage>
        <taxon>Eukaryota</taxon>
        <taxon>Metazoa</taxon>
        <taxon>Ecdysozoa</taxon>
        <taxon>Nematoda</taxon>
        <taxon>Chromadorea</taxon>
        <taxon>Rhabditida</taxon>
        <taxon>Tylenchina</taxon>
        <taxon>Panagrolaimomorpha</taxon>
        <taxon>Panagrolaimoidea</taxon>
        <taxon>Panagrolaimidae</taxon>
        <taxon>Panagrellus</taxon>
    </lineage>
</organism>
<dbReference type="InterPro" id="IPR036047">
    <property type="entry name" value="F-box-like_dom_sf"/>
</dbReference>
<evidence type="ECO:0000313" key="2">
    <source>
        <dbReference type="Proteomes" id="UP000492821"/>
    </source>
</evidence>
<dbReference type="AlphaFoldDB" id="A0A7E4V5W7"/>
<dbReference type="Proteomes" id="UP000492821">
    <property type="component" value="Unassembled WGS sequence"/>
</dbReference>
<protein>
    <submittedName>
        <fullName evidence="3">F-box domain-containing protein</fullName>
    </submittedName>
</protein>
<accession>A0A7E4V5W7</accession>
<feature type="domain" description="F-box" evidence="1">
    <location>
        <begin position="5"/>
        <end position="40"/>
    </location>
</feature>
<dbReference type="SUPFAM" id="SSF81383">
    <property type="entry name" value="F-box domain"/>
    <property type="match status" value="1"/>
</dbReference>
<dbReference type="InterPro" id="IPR001810">
    <property type="entry name" value="F-box_dom"/>
</dbReference>
<evidence type="ECO:0000313" key="3">
    <source>
        <dbReference type="WBParaSite" id="Pan_g1702.t1"/>
    </source>
</evidence>
<name>A0A7E4V5W7_PANRE</name>
<keyword evidence="2" id="KW-1185">Reference proteome</keyword>
<reference evidence="2" key="1">
    <citation type="journal article" date="2013" name="Genetics">
        <title>The draft genome and transcriptome of Panagrellus redivivus are shaped by the harsh demands of a free-living lifestyle.</title>
        <authorList>
            <person name="Srinivasan J."/>
            <person name="Dillman A.R."/>
            <person name="Macchietto M.G."/>
            <person name="Heikkinen L."/>
            <person name="Lakso M."/>
            <person name="Fracchia K.M."/>
            <person name="Antoshechkin I."/>
            <person name="Mortazavi A."/>
            <person name="Wong G."/>
            <person name="Sternberg P.W."/>
        </authorList>
    </citation>
    <scope>NUCLEOTIDE SEQUENCE [LARGE SCALE GENOMIC DNA]</scope>
    <source>
        <strain evidence="2">MT8872</strain>
    </source>
</reference>
<dbReference type="PROSITE" id="PS50181">
    <property type="entry name" value="FBOX"/>
    <property type="match status" value="1"/>
</dbReference>
<dbReference type="WBParaSite" id="Pan_g1702.t1">
    <property type="protein sequence ID" value="Pan_g1702.t1"/>
    <property type="gene ID" value="Pan_g1702"/>
</dbReference>